<dbReference type="AlphaFoldDB" id="A0A8T2ZB30"/>
<comment type="caution">
    <text evidence="2">The sequence shown here is derived from an EMBL/GenBank/DDBJ whole genome shotgun (WGS) entry which is preliminary data.</text>
</comment>
<evidence type="ECO:0000313" key="2">
    <source>
        <dbReference type="EMBL" id="KAH8514549.1"/>
    </source>
</evidence>
<dbReference type="EMBL" id="JACEGQ020000003">
    <property type="protein sequence ID" value="KAH8514549.1"/>
    <property type="molecule type" value="Genomic_DNA"/>
</dbReference>
<keyword evidence="1" id="KW-0472">Membrane</keyword>
<keyword evidence="3" id="KW-1185">Reference proteome</keyword>
<proteinExistence type="predicted"/>
<sequence>MSTLDFDLPLGIAFPASSTIGLLAIIVVMASVTWPVVVVAIPAITAAIYAQ</sequence>
<accession>A0A8T2ZB30</accession>
<name>A0A8T2ZB30_POPDE</name>
<gene>
    <name evidence="2" type="ORF">H0E87_007402</name>
</gene>
<feature type="transmembrane region" description="Helical" evidence="1">
    <location>
        <begin position="20"/>
        <end position="50"/>
    </location>
</feature>
<organism evidence="2 3">
    <name type="scientific">Populus deltoides</name>
    <name type="common">Eastern poplar</name>
    <name type="synonym">Eastern cottonwood</name>
    <dbReference type="NCBI Taxonomy" id="3696"/>
    <lineage>
        <taxon>Eukaryota</taxon>
        <taxon>Viridiplantae</taxon>
        <taxon>Streptophyta</taxon>
        <taxon>Embryophyta</taxon>
        <taxon>Tracheophyta</taxon>
        <taxon>Spermatophyta</taxon>
        <taxon>Magnoliopsida</taxon>
        <taxon>eudicotyledons</taxon>
        <taxon>Gunneridae</taxon>
        <taxon>Pentapetalae</taxon>
        <taxon>rosids</taxon>
        <taxon>fabids</taxon>
        <taxon>Malpighiales</taxon>
        <taxon>Salicaceae</taxon>
        <taxon>Saliceae</taxon>
        <taxon>Populus</taxon>
    </lineage>
</organism>
<keyword evidence="1" id="KW-1133">Transmembrane helix</keyword>
<feature type="non-terminal residue" evidence="2">
    <location>
        <position position="51"/>
    </location>
</feature>
<keyword evidence="1" id="KW-0812">Transmembrane</keyword>
<evidence type="ECO:0000313" key="3">
    <source>
        <dbReference type="Proteomes" id="UP000807159"/>
    </source>
</evidence>
<dbReference type="Proteomes" id="UP000807159">
    <property type="component" value="Chromosome 3"/>
</dbReference>
<reference evidence="2" key="1">
    <citation type="journal article" date="2021" name="J. Hered.">
        <title>Genome Assembly of Salicaceae Populus deltoides (Eastern Cottonwood) I-69 Based on Nanopore Sequencing and Hi-C Technologies.</title>
        <authorList>
            <person name="Bai S."/>
            <person name="Wu H."/>
            <person name="Zhang J."/>
            <person name="Pan Z."/>
            <person name="Zhao W."/>
            <person name="Li Z."/>
            <person name="Tong C."/>
        </authorList>
    </citation>
    <scope>NUCLEOTIDE SEQUENCE</scope>
    <source>
        <tissue evidence="2">Leaf</tissue>
    </source>
</reference>
<evidence type="ECO:0000256" key="1">
    <source>
        <dbReference type="SAM" id="Phobius"/>
    </source>
</evidence>
<protein>
    <submittedName>
        <fullName evidence="2">Uncharacterized protein</fullName>
    </submittedName>
</protein>